<keyword evidence="2" id="KW-1185">Reference proteome</keyword>
<dbReference type="EMBL" id="CP003125">
    <property type="protein sequence ID" value="AEV18832.1"/>
    <property type="molecule type" value="Genomic_DNA"/>
</dbReference>
<protein>
    <submittedName>
        <fullName evidence="1">Uncharacterized protein</fullName>
    </submittedName>
</protein>
<dbReference type="Proteomes" id="UP000005636">
    <property type="component" value="Chromosome"/>
</dbReference>
<name>A0ABM5MGP3_GEOTH</name>
<proteinExistence type="predicted"/>
<gene>
    <name evidence="1" type="ORF">GTCCBUS3UF5_15190</name>
</gene>
<accession>A0ABM5MGP3</accession>
<evidence type="ECO:0000313" key="2">
    <source>
        <dbReference type="Proteomes" id="UP000005636"/>
    </source>
</evidence>
<sequence>MLYFRDFFVALPIRALPHGRKRALFKRLLARGIRWTASAAQYV</sequence>
<organism evidence="1 2">
    <name type="scientific">Geobacillus thermoleovorans CCB_US3_UF5</name>
    <dbReference type="NCBI Taxonomy" id="1111068"/>
    <lineage>
        <taxon>Bacteria</taxon>
        <taxon>Bacillati</taxon>
        <taxon>Bacillota</taxon>
        <taxon>Bacilli</taxon>
        <taxon>Bacillales</taxon>
        <taxon>Anoxybacillaceae</taxon>
        <taxon>Geobacillus</taxon>
        <taxon>Geobacillus thermoleovorans group</taxon>
    </lineage>
</organism>
<evidence type="ECO:0000313" key="1">
    <source>
        <dbReference type="EMBL" id="AEV18832.1"/>
    </source>
</evidence>
<reference evidence="1 2" key="1">
    <citation type="submission" date="2011-11" db="EMBL/GenBank/DDBJ databases">
        <title>Complete genome sequence of thermophilic Geobacillus thermoleovorans CCB_US3_UF5.</title>
        <authorList>
            <person name="Muhd Sakaff M.K.L."/>
            <person name="Abdul Rahman A.Y."/>
            <person name="Saito J.A."/>
            <person name="Hou S."/>
            <person name="Alam M."/>
        </authorList>
    </citation>
    <scope>NUCLEOTIDE SEQUENCE [LARGE SCALE GENOMIC DNA]</scope>
    <source>
        <strain evidence="1 2">CCB_US3_UF5</strain>
    </source>
</reference>